<accession>A0AA38RG69</accession>
<protein>
    <submittedName>
        <fullName evidence="8">Alpha-ketoglutarate dependent xanthine dioxygenase</fullName>
    </submittedName>
</protein>
<keyword evidence="9" id="KW-1185">Reference proteome</keyword>
<proteinExistence type="inferred from homology"/>
<evidence type="ECO:0000256" key="2">
    <source>
        <dbReference type="ARBA" id="ARBA00005896"/>
    </source>
</evidence>
<dbReference type="InterPro" id="IPR003819">
    <property type="entry name" value="TauD/TfdA-like"/>
</dbReference>
<organism evidence="8 9">
    <name type="scientific">Pleurostoma richardsiae</name>
    <dbReference type="NCBI Taxonomy" id="41990"/>
    <lineage>
        <taxon>Eukaryota</taxon>
        <taxon>Fungi</taxon>
        <taxon>Dikarya</taxon>
        <taxon>Ascomycota</taxon>
        <taxon>Pezizomycotina</taxon>
        <taxon>Sordariomycetes</taxon>
        <taxon>Sordariomycetidae</taxon>
        <taxon>Calosphaeriales</taxon>
        <taxon>Pleurostomataceae</taxon>
        <taxon>Pleurostoma</taxon>
    </lineage>
</organism>
<sequence length="393" mass="43925">MSPARIDTHRFEVRPLSPALRKQTDVGAEVVLTDGRQLIDPDDISDKDRALLRNALYEHSVLVVRNQKGIDPNVLPKLAAVWDDQVKSTHSGGEKMVKDANSILSRNGGDRIPRAPQVSVLGSGTFRNYEGIDELKLRHVNQSEFHAQPLSEDEVQEGQTRFYRWHMDAPLYERLPGRVTVIHGILVPTGQDQKVVFEDGKVLPVAPGATAFVSGAKAFELLTPDEQEFALNTTIQYAPRAYEWIRDCKATSDGLTIAGVGKERDLADLPAWTWDKVQSHPMVWKNPGDPSRPLLQILGCCVYSLRTRDPKTGEFTETTDLAEVRRIVHSLQKKTMSPEYVYAHAWKEGDLVIFHNKGVWHSITGNLDGVERLLWQCTMESGSAPEAALPLQP</sequence>
<feature type="domain" description="TauD/TfdA-like" evidence="7">
    <location>
        <begin position="13"/>
        <end position="378"/>
    </location>
</feature>
<dbReference type="InterPro" id="IPR042098">
    <property type="entry name" value="TauD-like_sf"/>
</dbReference>
<gene>
    <name evidence="8" type="ORF">NKR23_g5518</name>
</gene>
<dbReference type="Gene3D" id="3.60.130.10">
    <property type="entry name" value="Clavaminate synthase-like"/>
    <property type="match status" value="1"/>
</dbReference>
<reference evidence="8" key="1">
    <citation type="submission" date="2022-07" db="EMBL/GenBank/DDBJ databases">
        <title>Fungi with potential for degradation of polypropylene.</title>
        <authorList>
            <person name="Gostincar C."/>
        </authorList>
    </citation>
    <scope>NUCLEOTIDE SEQUENCE</scope>
    <source>
        <strain evidence="8">EXF-13308</strain>
    </source>
</reference>
<dbReference type="GO" id="GO:0051213">
    <property type="term" value="F:dioxygenase activity"/>
    <property type="evidence" value="ECO:0007669"/>
    <property type="project" value="UniProtKB-KW"/>
</dbReference>
<evidence type="ECO:0000256" key="6">
    <source>
        <dbReference type="ARBA" id="ARBA00023004"/>
    </source>
</evidence>
<keyword evidence="4 8" id="KW-0223">Dioxygenase</keyword>
<comment type="caution">
    <text evidence="8">The sequence shown here is derived from an EMBL/GenBank/DDBJ whole genome shotgun (WGS) entry which is preliminary data.</text>
</comment>
<name>A0AA38RG69_9PEZI</name>
<evidence type="ECO:0000256" key="5">
    <source>
        <dbReference type="ARBA" id="ARBA00023002"/>
    </source>
</evidence>
<keyword evidence="6" id="KW-0408">Iron</keyword>
<evidence type="ECO:0000313" key="9">
    <source>
        <dbReference type="Proteomes" id="UP001174694"/>
    </source>
</evidence>
<dbReference type="Proteomes" id="UP001174694">
    <property type="component" value="Unassembled WGS sequence"/>
</dbReference>
<dbReference type="SUPFAM" id="SSF51197">
    <property type="entry name" value="Clavaminate synthase-like"/>
    <property type="match status" value="1"/>
</dbReference>
<dbReference type="InterPro" id="IPR051178">
    <property type="entry name" value="TfdA_dioxygenase"/>
</dbReference>
<dbReference type="AlphaFoldDB" id="A0AA38RG69"/>
<comment type="similarity">
    <text evidence="2">Belongs to the TfdA dioxygenase family.</text>
</comment>
<dbReference type="PANTHER" id="PTHR43779:SF2">
    <property type="entry name" value="ALPHA-KETOGLUTARATE-DEPENDENT XANTHINE DIOXYGENASE XAN1"/>
    <property type="match status" value="1"/>
</dbReference>
<keyword evidence="3" id="KW-0479">Metal-binding</keyword>
<keyword evidence="5" id="KW-0560">Oxidoreductase</keyword>
<evidence type="ECO:0000259" key="7">
    <source>
        <dbReference type="Pfam" id="PF02668"/>
    </source>
</evidence>
<dbReference type="GO" id="GO:0046872">
    <property type="term" value="F:metal ion binding"/>
    <property type="evidence" value="ECO:0007669"/>
    <property type="project" value="UniProtKB-KW"/>
</dbReference>
<dbReference type="PANTHER" id="PTHR43779">
    <property type="entry name" value="DIOXYGENASE RV0097-RELATED"/>
    <property type="match status" value="1"/>
</dbReference>
<evidence type="ECO:0000313" key="8">
    <source>
        <dbReference type="EMBL" id="KAJ9144906.1"/>
    </source>
</evidence>
<dbReference type="Pfam" id="PF02668">
    <property type="entry name" value="TauD"/>
    <property type="match status" value="1"/>
</dbReference>
<evidence type="ECO:0000256" key="1">
    <source>
        <dbReference type="ARBA" id="ARBA00001954"/>
    </source>
</evidence>
<evidence type="ECO:0000256" key="3">
    <source>
        <dbReference type="ARBA" id="ARBA00022723"/>
    </source>
</evidence>
<dbReference type="EMBL" id="JANBVO010000015">
    <property type="protein sequence ID" value="KAJ9144906.1"/>
    <property type="molecule type" value="Genomic_DNA"/>
</dbReference>
<evidence type="ECO:0000256" key="4">
    <source>
        <dbReference type="ARBA" id="ARBA00022964"/>
    </source>
</evidence>
<comment type="cofactor">
    <cofactor evidence="1">
        <name>Fe(2+)</name>
        <dbReference type="ChEBI" id="CHEBI:29033"/>
    </cofactor>
</comment>